<evidence type="ECO:0000256" key="1">
    <source>
        <dbReference type="ARBA" id="ARBA00004141"/>
    </source>
</evidence>
<feature type="transmembrane region" description="Helical" evidence="6">
    <location>
        <begin position="135"/>
        <end position="152"/>
    </location>
</feature>
<dbReference type="Pfam" id="PF03798">
    <property type="entry name" value="TRAM_LAG1_CLN8"/>
    <property type="match status" value="3"/>
</dbReference>
<protein>
    <submittedName>
        <fullName evidence="8">TLC domain-containing protein</fullName>
    </submittedName>
</protein>
<dbReference type="PANTHER" id="PTHR13439:SF0">
    <property type="entry name" value="TOPOISOMERASE I DAMAGE AFFECTED PROTEIN 4"/>
    <property type="match status" value="1"/>
</dbReference>
<feature type="transmembrane region" description="Helical" evidence="6">
    <location>
        <begin position="293"/>
        <end position="314"/>
    </location>
</feature>
<comment type="caution">
    <text evidence="8">The sequence shown here is derived from an EMBL/GenBank/DDBJ whole genome shotgun (WGS) entry which is preliminary data.</text>
</comment>
<feature type="transmembrane region" description="Helical" evidence="6">
    <location>
        <begin position="414"/>
        <end position="433"/>
    </location>
</feature>
<organism evidence="8 9">
    <name type="scientific">Skeletonema marinoi</name>
    <dbReference type="NCBI Taxonomy" id="267567"/>
    <lineage>
        <taxon>Eukaryota</taxon>
        <taxon>Sar</taxon>
        <taxon>Stramenopiles</taxon>
        <taxon>Ochrophyta</taxon>
        <taxon>Bacillariophyta</taxon>
        <taxon>Coscinodiscophyceae</taxon>
        <taxon>Thalassiosirophycidae</taxon>
        <taxon>Thalassiosirales</taxon>
        <taxon>Skeletonemataceae</taxon>
        <taxon>Skeletonema</taxon>
        <taxon>Skeletonema marinoi-dohrnii complex</taxon>
    </lineage>
</organism>
<keyword evidence="9" id="KW-1185">Reference proteome</keyword>
<dbReference type="PANTHER" id="PTHR13439">
    <property type="entry name" value="CT120 PROTEIN"/>
    <property type="match status" value="1"/>
</dbReference>
<feature type="domain" description="TLC" evidence="7">
    <location>
        <begin position="284"/>
        <end position="490"/>
    </location>
</feature>
<dbReference type="PROSITE" id="PS50922">
    <property type="entry name" value="TLC"/>
    <property type="match status" value="3"/>
</dbReference>
<proteinExistence type="predicted"/>
<keyword evidence="3 6" id="KW-1133">Transmembrane helix</keyword>
<feature type="transmembrane region" description="Helical" evidence="6">
    <location>
        <begin position="211"/>
        <end position="236"/>
    </location>
</feature>
<feature type="transmembrane region" description="Helical" evidence="6">
    <location>
        <begin position="164"/>
        <end position="183"/>
    </location>
</feature>
<reference evidence="8" key="1">
    <citation type="submission" date="2023-06" db="EMBL/GenBank/DDBJ databases">
        <title>Survivors Of The Sea: Transcriptome response of Skeletonema marinoi to long-term dormancy.</title>
        <authorList>
            <person name="Pinder M.I.M."/>
            <person name="Kourtchenko O."/>
            <person name="Robertson E.K."/>
            <person name="Larsson T."/>
            <person name="Maumus F."/>
            <person name="Osuna-Cruz C.M."/>
            <person name="Vancaester E."/>
            <person name="Stenow R."/>
            <person name="Vandepoele K."/>
            <person name="Ploug H."/>
            <person name="Bruchert V."/>
            <person name="Godhe A."/>
            <person name="Topel M."/>
        </authorList>
    </citation>
    <scope>NUCLEOTIDE SEQUENCE</scope>
    <source>
        <strain evidence="8">R05AC</strain>
    </source>
</reference>
<evidence type="ECO:0000256" key="6">
    <source>
        <dbReference type="SAM" id="Phobius"/>
    </source>
</evidence>
<dbReference type="Proteomes" id="UP001224775">
    <property type="component" value="Unassembled WGS sequence"/>
</dbReference>
<evidence type="ECO:0000313" key="9">
    <source>
        <dbReference type="Proteomes" id="UP001224775"/>
    </source>
</evidence>
<feature type="transmembrane region" description="Helical" evidence="6">
    <location>
        <begin position="539"/>
        <end position="557"/>
    </location>
</feature>
<sequence>MLESIQAIDEALGLSTWTSRQIALLTALTLALLYRYEKWGIRWYSLLHAVLSGYLSLICVYTSYHHAPLSSTTLCAGPLTSLHRITPAITLGYGLFDILEAMIKSLPKDFLLHGVATFGVMAYFCEYHIPEIVLPFLLMEISTVHLVFMKATNLSESMVGANMALFVLTFFFFRLMVCPYLWWGIVKTTLFVGEEEEEMGSMECLPWHFKYFWLLFGLIFNGLNGYWGVKIILKVLRKATGKEKMKEGNSLKDSIQAIDEALGLSTWTSRQVALLTALTLALLYRYEKWGIRWYSLLHAVLSGYLSLICVYTSYHHAPLSSTTLCAGPLTSLHRITPAITLGYGLFDILEAMIKSLPKDFLLHGVATFGVMAYFCEYHIPEIVLPFLLMEISTVHLVFMKATNLSESMVGANMALFVLTFFFFRLMVCPYLWWGIVKTTLFVGEEEEEMGSMECLPWHFKYFWLLFGLIFNGLNGYWGVKIILKVLRKATGKEKMKEGNAIDEALGLSTWTSRQIALLTALTLALLYRYEKWGIRWYSLLHAILSGYLSLICVYTSYHHAPLSSTTLCAGPLTSLHRITPAITLGYGLFDILEAMIKSLPKDFLLHGVATFGVMAYFCEYHIPEIVLPFLLMEISTVHLVFMKATNLSESMVGANMALFVLTFFFFRLMVCPYLWWGIVKTTMFVEEEEEMGSMECLPWHFKYFWLLFGLIFNGLNGYWGVKIILKVLRKATGKEKMKEGNGLKDS</sequence>
<accession>A0AAD8Y2F0</accession>
<feature type="transmembrane region" description="Helical" evidence="6">
    <location>
        <begin position="703"/>
        <end position="728"/>
    </location>
</feature>
<feature type="domain" description="TLC" evidence="7">
    <location>
        <begin position="34"/>
        <end position="240"/>
    </location>
</feature>
<feature type="transmembrane region" description="Helical" evidence="6">
    <location>
        <begin position="657"/>
        <end position="676"/>
    </location>
</feature>
<feature type="transmembrane region" description="Helical" evidence="6">
    <location>
        <begin position="385"/>
        <end position="402"/>
    </location>
</feature>
<dbReference type="GO" id="GO:0005783">
    <property type="term" value="C:endoplasmic reticulum"/>
    <property type="evidence" value="ECO:0007669"/>
    <property type="project" value="TreeGrafter"/>
</dbReference>
<feature type="transmembrane region" description="Helical" evidence="6">
    <location>
        <begin position="461"/>
        <end position="483"/>
    </location>
</feature>
<evidence type="ECO:0000256" key="3">
    <source>
        <dbReference type="ARBA" id="ARBA00022989"/>
    </source>
</evidence>
<gene>
    <name evidence="8" type="ORF">QTG54_011223</name>
</gene>
<dbReference type="SMART" id="SM00724">
    <property type="entry name" value="TLC"/>
    <property type="match status" value="3"/>
</dbReference>
<feature type="domain" description="TLC" evidence="7">
    <location>
        <begin position="527"/>
        <end position="732"/>
    </location>
</feature>
<evidence type="ECO:0000256" key="2">
    <source>
        <dbReference type="ARBA" id="ARBA00022692"/>
    </source>
</evidence>
<keyword evidence="2 5" id="KW-0812">Transmembrane</keyword>
<name>A0AAD8Y2F0_9STRA</name>
<dbReference type="AlphaFoldDB" id="A0AAD8Y2F0"/>
<dbReference type="InterPro" id="IPR050846">
    <property type="entry name" value="TLCD"/>
</dbReference>
<evidence type="ECO:0000256" key="5">
    <source>
        <dbReference type="PROSITE-ProRule" id="PRU00205"/>
    </source>
</evidence>
<dbReference type="GO" id="GO:0016020">
    <property type="term" value="C:membrane"/>
    <property type="evidence" value="ECO:0007669"/>
    <property type="project" value="UniProtKB-SubCell"/>
</dbReference>
<feature type="transmembrane region" description="Helical" evidence="6">
    <location>
        <begin position="43"/>
        <end position="64"/>
    </location>
</feature>
<dbReference type="InterPro" id="IPR006634">
    <property type="entry name" value="TLC-dom"/>
</dbReference>
<evidence type="ECO:0000256" key="4">
    <source>
        <dbReference type="ARBA" id="ARBA00023136"/>
    </source>
</evidence>
<dbReference type="EMBL" id="JATAAI010000022">
    <property type="protein sequence ID" value="KAK1737929.1"/>
    <property type="molecule type" value="Genomic_DNA"/>
</dbReference>
<feature type="transmembrane region" description="Helical" evidence="6">
    <location>
        <begin position="628"/>
        <end position="645"/>
    </location>
</feature>
<keyword evidence="4 5" id="KW-0472">Membrane</keyword>
<evidence type="ECO:0000313" key="8">
    <source>
        <dbReference type="EMBL" id="KAK1737929.1"/>
    </source>
</evidence>
<evidence type="ECO:0000259" key="7">
    <source>
        <dbReference type="PROSITE" id="PS50922"/>
    </source>
</evidence>
<dbReference type="GO" id="GO:0055088">
    <property type="term" value="P:lipid homeostasis"/>
    <property type="evidence" value="ECO:0007669"/>
    <property type="project" value="TreeGrafter"/>
</dbReference>
<comment type="subcellular location">
    <subcellularLocation>
        <location evidence="1">Membrane</location>
        <topology evidence="1">Multi-pass membrane protein</topology>
    </subcellularLocation>
</comment>